<gene>
    <name evidence="2" type="ORF">EZS28_030659</name>
</gene>
<dbReference type="EMBL" id="SNRW01012447">
    <property type="protein sequence ID" value="KAA6373812.1"/>
    <property type="molecule type" value="Genomic_DNA"/>
</dbReference>
<feature type="compositionally biased region" description="Polar residues" evidence="1">
    <location>
        <begin position="141"/>
        <end position="153"/>
    </location>
</feature>
<evidence type="ECO:0000313" key="3">
    <source>
        <dbReference type="Proteomes" id="UP000324800"/>
    </source>
</evidence>
<accession>A0A5J4UUU1</accession>
<feature type="region of interest" description="Disordered" evidence="1">
    <location>
        <begin position="141"/>
        <end position="164"/>
    </location>
</feature>
<sequence>SPQNDSPSGKSPISNRRNRAHSPHFRQRSSSIIEQPFTRPRMGTLQEFIDVLDSLTGIKSDADFNPFEDDEFEEKIPQERKDSFIEQFMDSMKNQEEKQRDLEWAIFVEQANQTRLQEGNDGNNNEKTDFQNPFNIYQSSITENSQSSPTSLLQHRGCSSPKTPKIEKILTPKQLVSELFPIDEVLNNQSGSSRTHNTIIANMKHNKQSQLSILKSQQLMDPMPITPIGDDMKEELKEWNIIEDIDRSGTQDKEECCAIL</sequence>
<feature type="compositionally biased region" description="Basic residues" evidence="1">
    <location>
        <begin position="16"/>
        <end position="27"/>
    </location>
</feature>
<feature type="non-terminal residue" evidence="2">
    <location>
        <position position="1"/>
    </location>
</feature>
<organism evidence="2 3">
    <name type="scientific">Streblomastix strix</name>
    <dbReference type="NCBI Taxonomy" id="222440"/>
    <lineage>
        <taxon>Eukaryota</taxon>
        <taxon>Metamonada</taxon>
        <taxon>Preaxostyla</taxon>
        <taxon>Oxymonadida</taxon>
        <taxon>Streblomastigidae</taxon>
        <taxon>Streblomastix</taxon>
    </lineage>
</organism>
<dbReference type="AlphaFoldDB" id="A0A5J4UUU1"/>
<reference evidence="2 3" key="1">
    <citation type="submission" date="2019-03" db="EMBL/GenBank/DDBJ databases">
        <title>Single cell metagenomics reveals metabolic interactions within the superorganism composed of flagellate Streblomastix strix and complex community of Bacteroidetes bacteria on its surface.</title>
        <authorList>
            <person name="Treitli S.C."/>
            <person name="Kolisko M."/>
            <person name="Husnik F."/>
            <person name="Keeling P."/>
            <person name="Hampl V."/>
        </authorList>
    </citation>
    <scope>NUCLEOTIDE SEQUENCE [LARGE SCALE GENOMIC DNA]</scope>
    <source>
        <strain evidence="2">ST1C</strain>
    </source>
</reference>
<evidence type="ECO:0000256" key="1">
    <source>
        <dbReference type="SAM" id="MobiDB-lite"/>
    </source>
</evidence>
<comment type="caution">
    <text evidence="2">The sequence shown here is derived from an EMBL/GenBank/DDBJ whole genome shotgun (WGS) entry which is preliminary data.</text>
</comment>
<dbReference type="Proteomes" id="UP000324800">
    <property type="component" value="Unassembled WGS sequence"/>
</dbReference>
<evidence type="ECO:0000313" key="2">
    <source>
        <dbReference type="EMBL" id="KAA6373812.1"/>
    </source>
</evidence>
<feature type="region of interest" description="Disordered" evidence="1">
    <location>
        <begin position="1"/>
        <end position="39"/>
    </location>
</feature>
<proteinExistence type="predicted"/>
<protein>
    <submittedName>
        <fullName evidence="2">Uncharacterized protein</fullName>
    </submittedName>
</protein>
<name>A0A5J4UUU1_9EUKA</name>
<feature type="compositionally biased region" description="Polar residues" evidence="1">
    <location>
        <begin position="1"/>
        <end position="15"/>
    </location>
</feature>